<evidence type="ECO:0000256" key="1">
    <source>
        <dbReference type="ARBA" id="ARBA00010528"/>
    </source>
</evidence>
<dbReference type="GO" id="GO:1990904">
    <property type="term" value="C:ribonucleoprotein complex"/>
    <property type="evidence" value="ECO:0007669"/>
    <property type="project" value="UniProtKB-KW"/>
</dbReference>
<dbReference type="PANTHER" id="PTHR10746:SF6">
    <property type="entry name" value="LARGE RIBOSOMAL SUBUNIT PROTEIN UL4M"/>
    <property type="match status" value="1"/>
</dbReference>
<dbReference type="AlphaFoldDB" id="A0AAV2Q996"/>
<evidence type="ECO:0000256" key="4">
    <source>
        <dbReference type="ARBA" id="ARBA00040565"/>
    </source>
</evidence>
<dbReference type="InterPro" id="IPR013005">
    <property type="entry name" value="Ribosomal_uL4-like"/>
</dbReference>
<dbReference type="Gene3D" id="3.40.1370.10">
    <property type="match status" value="1"/>
</dbReference>
<dbReference type="InterPro" id="IPR023574">
    <property type="entry name" value="Ribosomal_uL4_dom_sf"/>
</dbReference>
<evidence type="ECO:0000313" key="6">
    <source>
        <dbReference type="EMBL" id="CAL4071278.1"/>
    </source>
</evidence>
<evidence type="ECO:0000256" key="5">
    <source>
        <dbReference type="SAM" id="MobiDB-lite"/>
    </source>
</evidence>
<organism evidence="6 7">
    <name type="scientific">Meganyctiphanes norvegica</name>
    <name type="common">Northern krill</name>
    <name type="synonym">Thysanopoda norvegica</name>
    <dbReference type="NCBI Taxonomy" id="48144"/>
    <lineage>
        <taxon>Eukaryota</taxon>
        <taxon>Metazoa</taxon>
        <taxon>Ecdysozoa</taxon>
        <taxon>Arthropoda</taxon>
        <taxon>Crustacea</taxon>
        <taxon>Multicrustacea</taxon>
        <taxon>Malacostraca</taxon>
        <taxon>Eumalacostraca</taxon>
        <taxon>Eucarida</taxon>
        <taxon>Euphausiacea</taxon>
        <taxon>Euphausiidae</taxon>
        <taxon>Meganyctiphanes</taxon>
    </lineage>
</organism>
<sequence>MSFDVPLCIFNSSTQVIIHQLQRTQQNVDDHLPSTFSIAFNDVQPRPISLSGYVSSSRSTSMIGFLLSIRFHFRIYGTYRPDLVHKNAIHEQTKRVLKFSHKVQAHVRGGGRKPWPQKGSGRARHGSIRSPLWRGGGLAHGPRFGTTHFYMLPFATRVMGLTSTLSAKFAQDDIKIVESFNMTSDESGYLEQLCEDRCWGPSILFVDDSDIMPRNITLAIDDLSHMNLMPVYGMNVHSLLKHETLILTVAAAQKIQERLLYHLNRKDYGQTSTKRFRQ</sequence>
<name>A0AAV2Q996_MEGNR</name>
<dbReference type="GO" id="GO:0006412">
    <property type="term" value="P:translation"/>
    <property type="evidence" value="ECO:0007669"/>
    <property type="project" value="InterPro"/>
</dbReference>
<feature type="non-terminal residue" evidence="6">
    <location>
        <position position="278"/>
    </location>
</feature>
<comment type="similarity">
    <text evidence="1">Belongs to the universal ribosomal protein uL4 family.</text>
</comment>
<dbReference type="EMBL" id="CAXKWB010003966">
    <property type="protein sequence ID" value="CAL4071278.1"/>
    <property type="molecule type" value="Genomic_DNA"/>
</dbReference>
<feature type="region of interest" description="Disordered" evidence="5">
    <location>
        <begin position="108"/>
        <end position="134"/>
    </location>
</feature>
<keyword evidence="7" id="KW-1185">Reference proteome</keyword>
<keyword evidence="2" id="KW-0689">Ribosomal protein</keyword>
<dbReference type="PANTHER" id="PTHR10746">
    <property type="entry name" value="50S RIBOSOMAL PROTEIN L4"/>
    <property type="match status" value="1"/>
</dbReference>
<reference evidence="6 7" key="1">
    <citation type="submission" date="2024-05" db="EMBL/GenBank/DDBJ databases">
        <authorList>
            <person name="Wallberg A."/>
        </authorList>
    </citation>
    <scope>NUCLEOTIDE SEQUENCE [LARGE SCALE GENOMIC DNA]</scope>
</reference>
<protein>
    <recommendedName>
        <fullName evidence="4">Large ribosomal subunit protein uL4m</fullName>
    </recommendedName>
</protein>
<dbReference type="InterPro" id="IPR002136">
    <property type="entry name" value="Ribosomal_uL4"/>
</dbReference>
<dbReference type="Pfam" id="PF00573">
    <property type="entry name" value="Ribosomal_L4"/>
    <property type="match status" value="1"/>
</dbReference>
<evidence type="ECO:0000256" key="3">
    <source>
        <dbReference type="ARBA" id="ARBA00023274"/>
    </source>
</evidence>
<proteinExistence type="inferred from homology"/>
<dbReference type="GO" id="GO:0003735">
    <property type="term" value="F:structural constituent of ribosome"/>
    <property type="evidence" value="ECO:0007669"/>
    <property type="project" value="InterPro"/>
</dbReference>
<evidence type="ECO:0000313" key="7">
    <source>
        <dbReference type="Proteomes" id="UP001497623"/>
    </source>
</evidence>
<accession>A0AAV2Q996</accession>
<comment type="caution">
    <text evidence="6">The sequence shown here is derived from an EMBL/GenBank/DDBJ whole genome shotgun (WGS) entry which is preliminary data.</text>
</comment>
<evidence type="ECO:0000256" key="2">
    <source>
        <dbReference type="ARBA" id="ARBA00022980"/>
    </source>
</evidence>
<gene>
    <name evidence="6" type="ORF">MNOR_LOCUS8488</name>
</gene>
<dbReference type="GO" id="GO:0005840">
    <property type="term" value="C:ribosome"/>
    <property type="evidence" value="ECO:0007669"/>
    <property type="project" value="UniProtKB-KW"/>
</dbReference>
<dbReference type="Proteomes" id="UP001497623">
    <property type="component" value="Unassembled WGS sequence"/>
</dbReference>
<dbReference type="SUPFAM" id="SSF52166">
    <property type="entry name" value="Ribosomal protein L4"/>
    <property type="match status" value="1"/>
</dbReference>
<keyword evidence="3" id="KW-0687">Ribonucleoprotein</keyword>